<dbReference type="InterPro" id="IPR045851">
    <property type="entry name" value="AMP-bd_C_sf"/>
</dbReference>
<dbReference type="Proteomes" id="UP000265955">
    <property type="component" value="Unassembled WGS sequence"/>
</dbReference>
<dbReference type="SUPFAM" id="SSF56801">
    <property type="entry name" value="Acetyl-CoA synthetase-like"/>
    <property type="match status" value="1"/>
</dbReference>
<dbReference type="InterPro" id="IPR054545">
    <property type="entry name" value="ApeI-like"/>
</dbReference>
<dbReference type="InterPro" id="IPR042099">
    <property type="entry name" value="ANL_N_sf"/>
</dbReference>
<organism evidence="3 4">
    <name type="scientific">Noviherbaspirillum saxi</name>
    <dbReference type="NCBI Taxonomy" id="2320863"/>
    <lineage>
        <taxon>Bacteria</taxon>
        <taxon>Pseudomonadati</taxon>
        <taxon>Pseudomonadota</taxon>
        <taxon>Betaproteobacteria</taxon>
        <taxon>Burkholderiales</taxon>
        <taxon>Oxalobacteraceae</taxon>
        <taxon>Noviherbaspirillum</taxon>
    </lineage>
</organism>
<gene>
    <name evidence="3" type="ORF">D3871_00675</name>
</gene>
<dbReference type="Gene3D" id="3.30.300.30">
    <property type="match status" value="1"/>
</dbReference>
<evidence type="ECO:0000313" key="3">
    <source>
        <dbReference type="EMBL" id="RJF97208.1"/>
    </source>
</evidence>
<sequence>MSDFIDILNLLSAGRSLDSCIGWREDDKIGFAEFLGRVSLWHTLLLGTSGSNFALYANDSIEFAAALFGAWHAGKTIYLPSDTLPATCASLRPAVQGYLGDFPAECAPISPDLSDRHGPQSLRSAAEDFRFTPLQPDFPALVVYTSGSTGLPQAIPKKLSQLACEVATLERQFGSVAKVKEVVATVSHQHIYGLLFKVLWPLASERGIHARSRAYPEELLQLTSTRDCILISSPAHLKRLPESPAWAAASHRICTIFSSGGPLPEEVAYTTVDMLGAAPIEIYGSSETGGIGWRQRKQRGGDESWQLLPEVDARIASEYDALEVRSSHLPDNTWFRTADRANMVSDSRFFLQGRADRIVKIEEKRISLDLIELRLKETEWVADARVLVVDGKRQRLAAFIVLTEDGSTLLSRTGKPALNDMLRRHLAQAIERIALPRSWRYLDALPINAQGKTTHGELMALLEDLSAAARPVMPRMSYLERDTQRVLIAMTAPRDLLYFDGHFAGVPILPGVAQVEWAQGLARQCFDLPPLFKGIHALKFQQVIRPERPFSLEMMHDAAKSSVTFKYFSDAGVHASGRLMFGAADV</sequence>
<evidence type="ECO:0000313" key="4">
    <source>
        <dbReference type="Proteomes" id="UP000265955"/>
    </source>
</evidence>
<evidence type="ECO:0000259" key="2">
    <source>
        <dbReference type="Pfam" id="PF22818"/>
    </source>
</evidence>
<feature type="domain" description="ApeI dehydratase-like" evidence="2">
    <location>
        <begin position="481"/>
        <end position="578"/>
    </location>
</feature>
<dbReference type="PANTHER" id="PTHR45398">
    <property type="match status" value="1"/>
</dbReference>
<name>A0A3A3FRW8_9BURK</name>
<dbReference type="PANTHER" id="PTHR45398:SF1">
    <property type="entry name" value="ENZYME, PUTATIVE (JCVI)-RELATED"/>
    <property type="match status" value="1"/>
</dbReference>
<proteinExistence type="predicted"/>
<comment type="caution">
    <text evidence="3">The sequence shown here is derived from an EMBL/GenBank/DDBJ whole genome shotgun (WGS) entry which is preliminary data.</text>
</comment>
<protein>
    <submittedName>
        <fullName evidence="3">AMP-binding protein</fullName>
    </submittedName>
</protein>
<dbReference type="OrthoDB" id="9787658at2"/>
<dbReference type="EMBL" id="QYUO01000001">
    <property type="protein sequence ID" value="RJF97208.1"/>
    <property type="molecule type" value="Genomic_DNA"/>
</dbReference>
<dbReference type="RefSeq" id="WP_119767159.1">
    <property type="nucleotide sequence ID" value="NZ_QYUO01000001.1"/>
</dbReference>
<evidence type="ECO:0000259" key="1">
    <source>
        <dbReference type="Pfam" id="PF00501"/>
    </source>
</evidence>
<dbReference type="Gene3D" id="3.10.129.10">
    <property type="entry name" value="Hotdog Thioesterase"/>
    <property type="match status" value="1"/>
</dbReference>
<dbReference type="Gene3D" id="3.40.50.12780">
    <property type="entry name" value="N-terminal domain of ligase-like"/>
    <property type="match status" value="1"/>
</dbReference>
<dbReference type="InterPro" id="IPR000873">
    <property type="entry name" value="AMP-dep_synth/lig_dom"/>
</dbReference>
<dbReference type="SUPFAM" id="SSF54637">
    <property type="entry name" value="Thioesterase/thiol ester dehydrase-isomerase"/>
    <property type="match status" value="1"/>
</dbReference>
<keyword evidence="4" id="KW-1185">Reference proteome</keyword>
<dbReference type="Pfam" id="PF00501">
    <property type="entry name" value="AMP-binding"/>
    <property type="match status" value="1"/>
</dbReference>
<dbReference type="InterPro" id="IPR029069">
    <property type="entry name" value="HotDog_dom_sf"/>
</dbReference>
<feature type="domain" description="AMP-dependent synthetase/ligase" evidence="1">
    <location>
        <begin position="130"/>
        <end position="299"/>
    </location>
</feature>
<reference evidence="4" key="1">
    <citation type="submission" date="2018-09" db="EMBL/GenBank/DDBJ databases">
        <authorList>
            <person name="Zhu H."/>
        </authorList>
    </citation>
    <scope>NUCLEOTIDE SEQUENCE [LARGE SCALE GENOMIC DNA]</scope>
    <source>
        <strain evidence="4">K1R23-30</strain>
    </source>
</reference>
<accession>A0A3A3FRW8</accession>
<dbReference type="Pfam" id="PF22818">
    <property type="entry name" value="ApeI-like"/>
    <property type="match status" value="1"/>
</dbReference>
<dbReference type="AlphaFoldDB" id="A0A3A3FRW8"/>